<dbReference type="EMBL" id="JACCKB010000001">
    <property type="protein sequence ID" value="NYZ64589.1"/>
    <property type="molecule type" value="Genomic_DNA"/>
</dbReference>
<dbReference type="GO" id="GO:0006644">
    <property type="term" value="P:phospholipid metabolic process"/>
    <property type="evidence" value="ECO:0007669"/>
    <property type="project" value="InterPro"/>
</dbReference>
<protein>
    <recommendedName>
        <fullName evidence="3">Phospholipase A2 domain-containing protein</fullName>
    </recommendedName>
</protein>
<name>A0A853HW02_9GAMM</name>
<accession>A0A853HW02</accession>
<evidence type="ECO:0000313" key="2">
    <source>
        <dbReference type="Proteomes" id="UP000569732"/>
    </source>
</evidence>
<dbReference type="Proteomes" id="UP000569732">
    <property type="component" value="Unassembled WGS sequence"/>
</dbReference>
<dbReference type="GO" id="GO:0050482">
    <property type="term" value="P:arachidonate secretion"/>
    <property type="evidence" value="ECO:0007669"/>
    <property type="project" value="InterPro"/>
</dbReference>
<dbReference type="GO" id="GO:0004623">
    <property type="term" value="F:phospholipase A2 activity"/>
    <property type="evidence" value="ECO:0007669"/>
    <property type="project" value="InterPro"/>
</dbReference>
<dbReference type="InterPro" id="IPR036444">
    <property type="entry name" value="PLipase_A2_dom_sf"/>
</dbReference>
<proteinExistence type="predicted"/>
<sequence length="364" mass="40945">MKKMLHFILSLTLLSVAFVSNLYAINLDSPQRALLYSEKAFSASGNVVLPNIKLSAKLHFKENNRAFLIEVNMGSDGDKSYIYYDWNSSPATGYIQNSISCTRFSLGNSNAPSIKKLLAKVKSNTNKVSTKQGVYWQTANKKKNKQILTFQFNETALLFEVNKISPLSQNLFNPANLEGCIDIATAQRNNKKKIKKLKLSRAESPINKPYNDFSVSNLSYDFYGFYSSVEYAGSPFYQNAAEHKHAVSRCEKDGEAVCKTEWELGGLFGRYGYYCGDGWDNKPYQPMSSLDYCCQMHDHHAWGDNHLKNLCGFYACVACSEKGSYQEFIDEYDAANIIEKFAKTGTFLIGCSFDGWVSGFSCSK</sequence>
<evidence type="ECO:0000313" key="1">
    <source>
        <dbReference type="EMBL" id="NYZ64589.1"/>
    </source>
</evidence>
<dbReference type="RefSeq" id="WP_180566612.1">
    <property type="nucleotide sequence ID" value="NZ_JACCKB010000001.1"/>
</dbReference>
<keyword evidence="2" id="KW-1185">Reference proteome</keyword>
<reference evidence="1 2" key="1">
    <citation type="submission" date="2020-07" db="EMBL/GenBank/DDBJ databases">
        <title>Endozoicomonas sp. nov., isolated from sediment.</title>
        <authorList>
            <person name="Gu T."/>
        </authorList>
    </citation>
    <scope>NUCLEOTIDE SEQUENCE [LARGE SCALE GENOMIC DNA]</scope>
    <source>
        <strain evidence="1 2">SM1973</strain>
    </source>
</reference>
<organism evidence="1 2">
    <name type="scientific">Spartinivicinus marinus</name>
    <dbReference type="NCBI Taxonomy" id="2994442"/>
    <lineage>
        <taxon>Bacteria</taxon>
        <taxon>Pseudomonadati</taxon>
        <taxon>Pseudomonadota</taxon>
        <taxon>Gammaproteobacteria</taxon>
        <taxon>Oceanospirillales</taxon>
        <taxon>Zooshikellaceae</taxon>
        <taxon>Spartinivicinus</taxon>
    </lineage>
</organism>
<dbReference type="SUPFAM" id="SSF48619">
    <property type="entry name" value="Phospholipase A2, PLA2"/>
    <property type="match status" value="1"/>
</dbReference>
<dbReference type="AlphaFoldDB" id="A0A853HW02"/>
<comment type="caution">
    <text evidence="1">The sequence shown here is derived from an EMBL/GenBank/DDBJ whole genome shotgun (WGS) entry which is preliminary data.</text>
</comment>
<gene>
    <name evidence="1" type="ORF">H0A36_01125</name>
</gene>
<evidence type="ECO:0008006" key="3">
    <source>
        <dbReference type="Google" id="ProtNLM"/>
    </source>
</evidence>
<dbReference type="Gene3D" id="1.20.90.10">
    <property type="entry name" value="Phospholipase A2 domain"/>
    <property type="match status" value="1"/>
</dbReference>